<gene>
    <name evidence="1" type="ORF">Lalb_Chr05g0227321</name>
</gene>
<keyword evidence="2" id="KW-1185">Reference proteome</keyword>
<dbReference type="EMBL" id="WOCE01000005">
    <property type="protein sequence ID" value="KAE9614380.1"/>
    <property type="molecule type" value="Genomic_DNA"/>
</dbReference>
<dbReference type="Proteomes" id="UP000447434">
    <property type="component" value="Chromosome 5"/>
</dbReference>
<reference evidence="2" key="1">
    <citation type="journal article" date="2020" name="Nat. Commun.">
        <title>Genome sequence of the cluster root forming white lupin.</title>
        <authorList>
            <person name="Hufnagel B."/>
            <person name="Marques A."/>
            <person name="Soriano A."/>
            <person name="Marques L."/>
            <person name="Divol F."/>
            <person name="Doumas P."/>
            <person name="Sallet E."/>
            <person name="Mancinotti D."/>
            <person name="Carrere S."/>
            <person name="Marande W."/>
            <person name="Arribat S."/>
            <person name="Keller J."/>
            <person name="Huneau C."/>
            <person name="Blein T."/>
            <person name="Aime D."/>
            <person name="Laguerre M."/>
            <person name="Taylor J."/>
            <person name="Schubert V."/>
            <person name="Nelson M."/>
            <person name="Geu-Flores F."/>
            <person name="Crespi M."/>
            <person name="Gallardo-Guerrero K."/>
            <person name="Delaux P.-M."/>
            <person name="Salse J."/>
            <person name="Berges H."/>
            <person name="Guyot R."/>
            <person name="Gouzy J."/>
            <person name="Peret B."/>
        </authorList>
    </citation>
    <scope>NUCLEOTIDE SEQUENCE [LARGE SCALE GENOMIC DNA]</scope>
    <source>
        <strain evidence="2">cv. Amiga</strain>
    </source>
</reference>
<name>A0A6A4QK85_LUPAL</name>
<sequence>MMTCDREKINGYDIILLIKKSLKISPSLFHLSSPCKIPLLQTYLNFNFISIPQIYMFSLQFPKVWHLTLEGKGMTKGQRQTCMVGVYEVTSKGFIEKEKRNKIIFSQ</sequence>
<dbReference type="AlphaFoldDB" id="A0A6A4QK85"/>
<protein>
    <submittedName>
        <fullName evidence="1">Uncharacterized protein</fullName>
    </submittedName>
</protein>
<evidence type="ECO:0000313" key="1">
    <source>
        <dbReference type="EMBL" id="KAE9614380.1"/>
    </source>
</evidence>
<proteinExistence type="predicted"/>
<organism evidence="1 2">
    <name type="scientific">Lupinus albus</name>
    <name type="common">White lupine</name>
    <name type="synonym">Lupinus termis</name>
    <dbReference type="NCBI Taxonomy" id="3870"/>
    <lineage>
        <taxon>Eukaryota</taxon>
        <taxon>Viridiplantae</taxon>
        <taxon>Streptophyta</taxon>
        <taxon>Embryophyta</taxon>
        <taxon>Tracheophyta</taxon>
        <taxon>Spermatophyta</taxon>
        <taxon>Magnoliopsida</taxon>
        <taxon>eudicotyledons</taxon>
        <taxon>Gunneridae</taxon>
        <taxon>Pentapetalae</taxon>
        <taxon>rosids</taxon>
        <taxon>fabids</taxon>
        <taxon>Fabales</taxon>
        <taxon>Fabaceae</taxon>
        <taxon>Papilionoideae</taxon>
        <taxon>50 kb inversion clade</taxon>
        <taxon>genistoids sensu lato</taxon>
        <taxon>core genistoids</taxon>
        <taxon>Genisteae</taxon>
        <taxon>Lupinus</taxon>
    </lineage>
</organism>
<comment type="caution">
    <text evidence="1">The sequence shown here is derived from an EMBL/GenBank/DDBJ whole genome shotgun (WGS) entry which is preliminary data.</text>
</comment>
<evidence type="ECO:0000313" key="2">
    <source>
        <dbReference type="Proteomes" id="UP000447434"/>
    </source>
</evidence>
<accession>A0A6A4QK85</accession>